<evidence type="ECO:0000256" key="1">
    <source>
        <dbReference type="SAM" id="MobiDB-lite"/>
    </source>
</evidence>
<name>A0A481YTZ7_9VIRU</name>
<feature type="compositionally biased region" description="Basic and acidic residues" evidence="1">
    <location>
        <begin position="144"/>
        <end position="153"/>
    </location>
</feature>
<accession>A0A481YTZ7</accession>
<dbReference type="EMBL" id="MK500328">
    <property type="protein sequence ID" value="QBK85976.1"/>
    <property type="molecule type" value="Genomic_DNA"/>
</dbReference>
<feature type="region of interest" description="Disordered" evidence="1">
    <location>
        <begin position="79"/>
        <end position="99"/>
    </location>
</feature>
<organism evidence="2">
    <name type="scientific">Marseillevirus LCMAC101</name>
    <dbReference type="NCBI Taxonomy" id="2506602"/>
    <lineage>
        <taxon>Viruses</taxon>
        <taxon>Varidnaviria</taxon>
        <taxon>Bamfordvirae</taxon>
        <taxon>Nucleocytoviricota</taxon>
        <taxon>Megaviricetes</taxon>
        <taxon>Pimascovirales</taxon>
        <taxon>Pimascovirales incertae sedis</taxon>
        <taxon>Marseilleviridae</taxon>
    </lineage>
</organism>
<protein>
    <submittedName>
        <fullName evidence="2">Uncharacterized protein</fullName>
    </submittedName>
</protein>
<feature type="compositionally biased region" description="Polar residues" evidence="1">
    <location>
        <begin position="1"/>
        <end position="15"/>
    </location>
</feature>
<sequence length="153" mass="17710">MSSSNHDLPISLTQGKDNERESLKSDDAVESPPSQKKRENDEEEQESEDDDWERTLEEKEDWQLVKNLGRTLKVLQVHEKDKGEASSPPTQHTSLDSPCTLLLGMGNSLVEDEEKLWKYMESMAKQYHSFMGDEEDEDDDDKNEDERMLPTTY</sequence>
<proteinExistence type="predicted"/>
<reference evidence="2" key="1">
    <citation type="journal article" date="2019" name="MBio">
        <title>Virus Genomes from Deep Sea Sediments Expand the Ocean Megavirome and Support Independent Origins of Viral Gigantism.</title>
        <authorList>
            <person name="Backstrom D."/>
            <person name="Yutin N."/>
            <person name="Jorgensen S.L."/>
            <person name="Dharamshi J."/>
            <person name="Homa F."/>
            <person name="Zaremba-Niedwiedzka K."/>
            <person name="Spang A."/>
            <person name="Wolf Y.I."/>
            <person name="Koonin E.V."/>
            <person name="Ettema T.J."/>
        </authorList>
    </citation>
    <scope>NUCLEOTIDE SEQUENCE</scope>
</reference>
<feature type="compositionally biased region" description="Polar residues" evidence="1">
    <location>
        <begin position="87"/>
        <end position="97"/>
    </location>
</feature>
<feature type="region of interest" description="Disordered" evidence="1">
    <location>
        <begin position="1"/>
        <end position="56"/>
    </location>
</feature>
<feature type="compositionally biased region" description="Acidic residues" evidence="1">
    <location>
        <begin position="132"/>
        <end position="143"/>
    </location>
</feature>
<gene>
    <name evidence="2" type="ORF">LCMAC101_05710</name>
</gene>
<feature type="compositionally biased region" description="Basic and acidic residues" evidence="1">
    <location>
        <begin position="16"/>
        <end position="27"/>
    </location>
</feature>
<evidence type="ECO:0000313" key="2">
    <source>
        <dbReference type="EMBL" id="QBK85976.1"/>
    </source>
</evidence>
<feature type="region of interest" description="Disordered" evidence="1">
    <location>
        <begin position="129"/>
        <end position="153"/>
    </location>
</feature>
<feature type="compositionally biased region" description="Acidic residues" evidence="1">
    <location>
        <begin position="41"/>
        <end position="52"/>
    </location>
</feature>